<feature type="compositionally biased region" description="Polar residues" evidence="1">
    <location>
        <begin position="168"/>
        <end position="177"/>
    </location>
</feature>
<dbReference type="Proteomes" id="UP001201163">
    <property type="component" value="Unassembled WGS sequence"/>
</dbReference>
<keyword evidence="3" id="KW-1185">Reference proteome</keyword>
<protein>
    <submittedName>
        <fullName evidence="2">Uncharacterized protein</fullName>
    </submittedName>
</protein>
<feature type="compositionally biased region" description="Polar residues" evidence="1">
    <location>
        <begin position="355"/>
        <end position="365"/>
    </location>
</feature>
<dbReference type="AlphaFoldDB" id="A0AAD4LSX9"/>
<proteinExistence type="predicted"/>
<accession>A0AAD4LSX9</accession>
<gene>
    <name evidence="2" type="ORF">EDB92DRAFT_1812134</name>
</gene>
<sequence>MTFTNTPKRTCFESLRKRGVEKIMVSSAQPTRLSKLSFPRYATSLATTPRVRPTPALHILRAAQSTQRFCPPHGEVCRASARHDASIDLLAAVHSSAQGPLSAPNWIAHRARIFLCVTPPGDTPLLGWAVKTPMPSSAPHGDPHRTRHGDSQRATRDNPDGEHAALCSTPQGTTIQDCPSRHHWAKSRRATGTAPKRERRDVILSKGVWKSIRDKRDQFKETCSSRTSCMTKDGCVCLSCGSASAAASGRPEVWEDIGDRSAHGEGRATQHGSVIVRLSVWDRVAVGGGWMYTAAVPRSSCEASSRGATAIKQRSKTLPGPYPRAFATASCDRAQHKERGGPRRANPQKGHRVEQSSSRAETLATSHPVERKGLMQEKQTGGHQEIRIASKRFVRDLGRERTMPRPCTGPARFPPDVQDITRTHVWYSISVPLRLGRAIPRRSGTAFLVTCRCTYPRGIRAVR</sequence>
<feature type="region of interest" description="Disordered" evidence="1">
    <location>
        <begin position="132"/>
        <end position="199"/>
    </location>
</feature>
<name>A0AAD4LSX9_9AGAM</name>
<evidence type="ECO:0000313" key="3">
    <source>
        <dbReference type="Proteomes" id="UP001201163"/>
    </source>
</evidence>
<feature type="compositionally biased region" description="Basic and acidic residues" evidence="1">
    <location>
        <begin position="141"/>
        <end position="163"/>
    </location>
</feature>
<comment type="caution">
    <text evidence="2">The sequence shown here is derived from an EMBL/GenBank/DDBJ whole genome shotgun (WGS) entry which is preliminary data.</text>
</comment>
<dbReference type="EMBL" id="JAKELL010000001">
    <property type="protein sequence ID" value="KAH9001305.1"/>
    <property type="molecule type" value="Genomic_DNA"/>
</dbReference>
<evidence type="ECO:0000256" key="1">
    <source>
        <dbReference type="SAM" id="MobiDB-lite"/>
    </source>
</evidence>
<organism evidence="2 3">
    <name type="scientific">Lactarius akahatsu</name>
    <dbReference type="NCBI Taxonomy" id="416441"/>
    <lineage>
        <taxon>Eukaryota</taxon>
        <taxon>Fungi</taxon>
        <taxon>Dikarya</taxon>
        <taxon>Basidiomycota</taxon>
        <taxon>Agaricomycotina</taxon>
        <taxon>Agaricomycetes</taxon>
        <taxon>Russulales</taxon>
        <taxon>Russulaceae</taxon>
        <taxon>Lactarius</taxon>
    </lineage>
</organism>
<evidence type="ECO:0000313" key="2">
    <source>
        <dbReference type="EMBL" id="KAH9001305.1"/>
    </source>
</evidence>
<feature type="region of interest" description="Disordered" evidence="1">
    <location>
        <begin position="302"/>
        <end position="366"/>
    </location>
</feature>
<reference evidence="2" key="1">
    <citation type="submission" date="2022-01" db="EMBL/GenBank/DDBJ databases">
        <title>Comparative genomics reveals a dynamic genome evolution in the ectomycorrhizal milk-cap (Lactarius) mushrooms.</title>
        <authorList>
            <consortium name="DOE Joint Genome Institute"/>
            <person name="Lebreton A."/>
            <person name="Tang N."/>
            <person name="Kuo A."/>
            <person name="LaButti K."/>
            <person name="Drula E."/>
            <person name="Barry K."/>
            <person name="Clum A."/>
            <person name="Lipzen A."/>
            <person name="Mousain D."/>
            <person name="Ng V."/>
            <person name="Wang R."/>
            <person name="Wang X."/>
            <person name="Dai Y."/>
            <person name="Henrissat B."/>
            <person name="Grigoriev I.V."/>
            <person name="Guerin-Laguette A."/>
            <person name="Yu F."/>
            <person name="Martin F.M."/>
        </authorList>
    </citation>
    <scope>NUCLEOTIDE SEQUENCE</scope>
    <source>
        <strain evidence="2">QP</strain>
    </source>
</reference>